<dbReference type="Proteomes" id="UP000785679">
    <property type="component" value="Unassembled WGS sequence"/>
</dbReference>
<reference evidence="2" key="1">
    <citation type="submission" date="2019-06" db="EMBL/GenBank/DDBJ databases">
        <authorList>
            <person name="Zheng W."/>
        </authorList>
    </citation>
    <scope>NUCLEOTIDE SEQUENCE</scope>
    <source>
        <strain evidence="2">QDHG01</strain>
    </source>
</reference>
<protein>
    <submittedName>
        <fullName evidence="2">Uncharacterized protein</fullName>
    </submittedName>
</protein>
<comment type="caution">
    <text evidence="2">The sequence shown here is derived from an EMBL/GenBank/DDBJ whole genome shotgun (WGS) entry which is preliminary data.</text>
</comment>
<evidence type="ECO:0000313" key="3">
    <source>
        <dbReference type="Proteomes" id="UP000785679"/>
    </source>
</evidence>
<proteinExistence type="predicted"/>
<evidence type="ECO:0000313" key="2">
    <source>
        <dbReference type="EMBL" id="TNV81339.1"/>
    </source>
</evidence>
<organism evidence="2 3">
    <name type="scientific">Halteria grandinella</name>
    <dbReference type="NCBI Taxonomy" id="5974"/>
    <lineage>
        <taxon>Eukaryota</taxon>
        <taxon>Sar</taxon>
        <taxon>Alveolata</taxon>
        <taxon>Ciliophora</taxon>
        <taxon>Intramacronucleata</taxon>
        <taxon>Spirotrichea</taxon>
        <taxon>Stichotrichia</taxon>
        <taxon>Sporadotrichida</taxon>
        <taxon>Halteriidae</taxon>
        <taxon>Halteria</taxon>
    </lineage>
</organism>
<feature type="region of interest" description="Disordered" evidence="1">
    <location>
        <begin position="372"/>
        <end position="396"/>
    </location>
</feature>
<gene>
    <name evidence="2" type="ORF">FGO68_gene7848</name>
</gene>
<sequence>MEHNVKGFVQQVAGQLTTREWLDKHLIASDFKSTGAKVKMTWGRNKRDIKDFEACHVFTPRLAKGQNGVMLVEYLGIGDIADLNIQIADEGGFQQDIVWYPLCPPTNSSVILEEACAMQIGQQWRRYNTVKRETKWGLVGTFNVMQFFFYHSSQAFDTPAKKDLAIKYLDYLKSIFSQTLPKLIANDASGEVKQILYSCANSLDSHDVLHTALSLGVVDRYMPNEARSINRAQIYESLIRKNLERMTRYSNPSFNRDTDMASFTGHYPLILFSPICIAYLIDEIPTAQKAIDQYIDLIGNLKNEMKRHGLRKGVQQFRLIMLRSGLLKHVNQDSGAAIWVRVLGGGDIKLPKEVLNDIPKIEIGKRKARDDDIKMLSPEEEKKGGAGEEKRPRFEDEPSYQFTAPFKLYSRLVNSTVTTKSTFGTNFANIVLPEEGFYQINLQSTLNSIFYGKQMYKDSSCLISNFRVGFAVLSNSGQDYFHCQDEDTYSVSGVWYKSDSHSYNQINPLKFLSTQAIDFQIIYLNNTVYVRAKPQEQEECWEDTQDVFARDELHSSHLEV</sequence>
<dbReference type="EMBL" id="RRYP01006273">
    <property type="protein sequence ID" value="TNV81339.1"/>
    <property type="molecule type" value="Genomic_DNA"/>
</dbReference>
<evidence type="ECO:0000256" key="1">
    <source>
        <dbReference type="SAM" id="MobiDB-lite"/>
    </source>
</evidence>
<name>A0A8J8NW92_HALGN</name>
<accession>A0A8J8NW92</accession>
<dbReference type="AlphaFoldDB" id="A0A8J8NW92"/>
<keyword evidence="3" id="KW-1185">Reference proteome</keyword>